<dbReference type="SUPFAM" id="SSF46774">
    <property type="entry name" value="ARID-like"/>
    <property type="match status" value="1"/>
</dbReference>
<evidence type="ECO:0000256" key="1">
    <source>
        <dbReference type="ARBA" id="ARBA00022771"/>
    </source>
</evidence>
<keyword evidence="1" id="KW-0863">Zinc-finger</keyword>
<feature type="compositionally biased region" description="Polar residues" evidence="3">
    <location>
        <begin position="518"/>
        <end position="533"/>
    </location>
</feature>
<dbReference type="SUPFAM" id="SSF57903">
    <property type="entry name" value="FYVE/PHD zinc finger"/>
    <property type="match status" value="1"/>
</dbReference>
<keyword evidence="1" id="KW-0479">Metal-binding</keyword>
<dbReference type="CDD" id="cd16100">
    <property type="entry name" value="ARID"/>
    <property type="match status" value="1"/>
</dbReference>
<evidence type="ECO:0000313" key="5">
    <source>
        <dbReference type="EMBL" id="EFJ05671.1"/>
    </source>
</evidence>
<dbReference type="InterPro" id="IPR042293">
    <property type="entry name" value="ARID4"/>
</dbReference>
<dbReference type="FunCoup" id="D8TCE1">
    <property type="interactions" value="2828"/>
</dbReference>
<dbReference type="SMART" id="SM00501">
    <property type="entry name" value="BRIGHT"/>
    <property type="match status" value="1"/>
</dbReference>
<accession>D8TCE1</accession>
<dbReference type="STRING" id="88036.D8TCE1"/>
<reference evidence="5 6" key="1">
    <citation type="journal article" date="2011" name="Science">
        <title>The Selaginella genome identifies genetic changes associated with the evolution of vascular plants.</title>
        <authorList>
            <person name="Banks J.A."/>
            <person name="Nishiyama T."/>
            <person name="Hasebe M."/>
            <person name="Bowman J.L."/>
            <person name="Gribskov M."/>
            <person name="dePamphilis C."/>
            <person name="Albert V.A."/>
            <person name="Aono N."/>
            <person name="Aoyama T."/>
            <person name="Ambrose B.A."/>
            <person name="Ashton N.W."/>
            <person name="Axtell M.J."/>
            <person name="Barker E."/>
            <person name="Barker M.S."/>
            <person name="Bennetzen J.L."/>
            <person name="Bonawitz N.D."/>
            <person name="Chapple C."/>
            <person name="Cheng C."/>
            <person name="Correa L.G."/>
            <person name="Dacre M."/>
            <person name="DeBarry J."/>
            <person name="Dreyer I."/>
            <person name="Elias M."/>
            <person name="Engstrom E.M."/>
            <person name="Estelle M."/>
            <person name="Feng L."/>
            <person name="Finet C."/>
            <person name="Floyd S.K."/>
            <person name="Frommer W.B."/>
            <person name="Fujita T."/>
            <person name="Gramzow L."/>
            <person name="Gutensohn M."/>
            <person name="Harholt J."/>
            <person name="Hattori M."/>
            <person name="Heyl A."/>
            <person name="Hirai T."/>
            <person name="Hiwatashi Y."/>
            <person name="Ishikawa M."/>
            <person name="Iwata M."/>
            <person name="Karol K.G."/>
            <person name="Koehler B."/>
            <person name="Kolukisaoglu U."/>
            <person name="Kubo M."/>
            <person name="Kurata T."/>
            <person name="Lalonde S."/>
            <person name="Li K."/>
            <person name="Li Y."/>
            <person name="Litt A."/>
            <person name="Lyons E."/>
            <person name="Manning G."/>
            <person name="Maruyama T."/>
            <person name="Michael T.P."/>
            <person name="Mikami K."/>
            <person name="Miyazaki S."/>
            <person name="Morinaga S."/>
            <person name="Murata T."/>
            <person name="Mueller-Roeber B."/>
            <person name="Nelson D.R."/>
            <person name="Obara M."/>
            <person name="Oguri Y."/>
            <person name="Olmstead R.G."/>
            <person name="Onodera N."/>
            <person name="Petersen B.L."/>
            <person name="Pils B."/>
            <person name="Prigge M."/>
            <person name="Rensing S.A."/>
            <person name="Riano-Pachon D.M."/>
            <person name="Roberts A.W."/>
            <person name="Sato Y."/>
            <person name="Scheller H.V."/>
            <person name="Schulz B."/>
            <person name="Schulz C."/>
            <person name="Shakirov E.V."/>
            <person name="Shibagaki N."/>
            <person name="Shinohara N."/>
            <person name="Shippen D.E."/>
            <person name="Soerensen I."/>
            <person name="Sotooka R."/>
            <person name="Sugimoto N."/>
            <person name="Sugita M."/>
            <person name="Sumikawa N."/>
            <person name="Tanurdzic M."/>
            <person name="Theissen G."/>
            <person name="Ulvskov P."/>
            <person name="Wakazuki S."/>
            <person name="Weng J.K."/>
            <person name="Willats W.W."/>
            <person name="Wipf D."/>
            <person name="Wolf P.G."/>
            <person name="Yang L."/>
            <person name="Zimmer A.D."/>
            <person name="Zhu Q."/>
            <person name="Mitros T."/>
            <person name="Hellsten U."/>
            <person name="Loque D."/>
            <person name="Otillar R."/>
            <person name="Salamov A."/>
            <person name="Schmutz J."/>
            <person name="Shapiro H."/>
            <person name="Lindquist E."/>
            <person name="Lucas S."/>
            <person name="Rokhsar D."/>
            <person name="Grigoriev I.V."/>
        </authorList>
    </citation>
    <scope>NUCLEOTIDE SEQUENCE [LARGE SCALE GENOMIC DNA]</scope>
</reference>
<evidence type="ECO:0000313" key="6">
    <source>
        <dbReference type="Proteomes" id="UP000001514"/>
    </source>
</evidence>
<proteinExistence type="predicted"/>
<dbReference type="PROSITE" id="PS51011">
    <property type="entry name" value="ARID"/>
    <property type="match status" value="1"/>
</dbReference>
<dbReference type="AlphaFoldDB" id="D8TCE1"/>
<organism evidence="6">
    <name type="scientific">Selaginella moellendorffii</name>
    <name type="common">Spikemoss</name>
    <dbReference type="NCBI Taxonomy" id="88036"/>
    <lineage>
        <taxon>Eukaryota</taxon>
        <taxon>Viridiplantae</taxon>
        <taxon>Streptophyta</taxon>
        <taxon>Embryophyta</taxon>
        <taxon>Tracheophyta</taxon>
        <taxon>Lycopodiopsida</taxon>
        <taxon>Selaginellales</taxon>
        <taxon>Selaginellaceae</taxon>
        <taxon>Selaginella</taxon>
    </lineage>
</organism>
<keyword evidence="2" id="KW-0862">Zinc</keyword>
<feature type="domain" description="ARID" evidence="4">
    <location>
        <begin position="562"/>
        <end position="666"/>
    </location>
</feature>
<dbReference type="InterPro" id="IPR011011">
    <property type="entry name" value="Znf_FYVE_PHD"/>
</dbReference>
<gene>
    <name evidence="5" type="ORF">SELMODRAFT_431374</name>
</gene>
<dbReference type="InterPro" id="IPR001606">
    <property type="entry name" value="ARID_dom"/>
</dbReference>
<dbReference type="Gramene" id="EFJ05671">
    <property type="protein sequence ID" value="EFJ05671"/>
    <property type="gene ID" value="SELMODRAFT_431374"/>
</dbReference>
<evidence type="ECO:0000256" key="3">
    <source>
        <dbReference type="SAM" id="MobiDB-lite"/>
    </source>
</evidence>
<name>D8TCE1_SELML</name>
<dbReference type="InterPro" id="IPR036431">
    <property type="entry name" value="ARID_dom_sf"/>
</dbReference>
<dbReference type="Gene3D" id="3.30.40.10">
    <property type="entry name" value="Zinc/RING finger domain, C3HC4 (zinc finger)"/>
    <property type="match status" value="1"/>
</dbReference>
<dbReference type="InParanoid" id="D8TCE1"/>
<dbReference type="KEGG" id="smo:SELMODRAFT_431374"/>
<sequence>MSKALIGRGKPPSLLLAVQCGKKKKNELSSPENNGNFDDRPVDLASGGNLEIHFMDCPSYNEVKQKLKATRPEFLLLLGERGSGRNEVGSLCLGEKIVTGETLKSMIGSKLPEFVKTFRMPVSYTLLTFAFALQVYIESSNSGKVADSIHTLGVRHVAHWDGSVTSLAAAHFRQSLVACLRTPGCDPWDAFELANASLEIHYGQTSGSQPMLLGEGPPVLDDPLKDMEDDPPLIQIYDEETEIRLLVCAEACASDSSSLQAVEVALTSLFAIEVRGMRLIHRISAPPPPSAASTFARGVVTMRCDLCTSSSARISLVVSGSAQTCFADHFLESTIRKGLMEKSQALQLIMSEDNMPAEIRRSTSIACGAAVVETRAKVPNWAAQTLRQLSTDTSYKTLVALGIAGIEGSPVAAFQQEDAERLGLLRNEPPKPLGSPRCNGFSEAPIIPAWLTPAAPTRKRQNLCLSSINFNGDGPLNGDSKSVFLAAMKPIPHATRRKLMPFAGVVSAGAQAGWSMKLNGNTKSTRPEGTSAPSGHGRGGHTFPIVLPSVKKHHCSRPSMLECPEEEFLNDVVQFLVSRGHGRLIPPTGIEAFPDVVLNGKRLDLYNLYREVVSRGGFRVGNGINWKGQIFSKMRNHTTTNRMTGVGNTLKKHYETYLLEYELAHDDVDGECCILCHSSAEGDWVNCGICGEWAHFGCDRRTGLATFKEYAKTDGLEYICPRCSVGSARGVTSRKKQRPSSGDGLVIFKGRKN</sequence>
<protein>
    <recommendedName>
        <fullName evidence="4">ARID domain-containing protein</fullName>
    </recommendedName>
</protein>
<dbReference type="EMBL" id="GL377716">
    <property type="protein sequence ID" value="EFJ05671.1"/>
    <property type="molecule type" value="Genomic_DNA"/>
</dbReference>
<dbReference type="Proteomes" id="UP000001514">
    <property type="component" value="Unassembled WGS sequence"/>
</dbReference>
<dbReference type="PANTHER" id="PTHR46694:SF1">
    <property type="entry name" value="AT-RICH INTERACTIVE DOMAIN-CONTAINING PROTEIN 4"/>
    <property type="match status" value="1"/>
</dbReference>
<dbReference type="PANTHER" id="PTHR46694">
    <property type="entry name" value="AT-RICH INTERACTIVE DOMAIN-CONTAINING PROTEIN 4"/>
    <property type="match status" value="1"/>
</dbReference>
<evidence type="ECO:0000259" key="4">
    <source>
        <dbReference type="PROSITE" id="PS51011"/>
    </source>
</evidence>
<dbReference type="Pfam" id="PF01388">
    <property type="entry name" value="ARID"/>
    <property type="match status" value="1"/>
</dbReference>
<dbReference type="eggNOG" id="ENOG502QQP4">
    <property type="taxonomic scope" value="Eukaryota"/>
</dbReference>
<dbReference type="SMART" id="SM01014">
    <property type="entry name" value="ARID"/>
    <property type="match status" value="1"/>
</dbReference>
<evidence type="ECO:0000256" key="2">
    <source>
        <dbReference type="ARBA" id="ARBA00022833"/>
    </source>
</evidence>
<keyword evidence="6" id="KW-1185">Reference proteome</keyword>
<dbReference type="GO" id="GO:0003677">
    <property type="term" value="F:DNA binding"/>
    <property type="evidence" value="ECO:0007669"/>
    <property type="project" value="InterPro"/>
</dbReference>
<dbReference type="Gene3D" id="1.10.150.60">
    <property type="entry name" value="ARID DNA-binding domain"/>
    <property type="match status" value="1"/>
</dbReference>
<dbReference type="InterPro" id="IPR013083">
    <property type="entry name" value="Znf_RING/FYVE/PHD"/>
</dbReference>
<dbReference type="HOGENOM" id="CLU_012244_1_0_1"/>
<dbReference type="GO" id="GO:0008270">
    <property type="term" value="F:zinc ion binding"/>
    <property type="evidence" value="ECO:0007669"/>
    <property type="project" value="UniProtKB-KW"/>
</dbReference>
<dbReference type="CDD" id="cd15615">
    <property type="entry name" value="PHD_ARID4_like"/>
    <property type="match status" value="1"/>
</dbReference>
<dbReference type="OMA" id="HVRRPKM"/>
<feature type="region of interest" description="Disordered" evidence="3">
    <location>
        <begin position="516"/>
        <end position="540"/>
    </location>
</feature>